<sequence length="210" mass="22911">MPEHQHVRVGEPGGTPLFPALGGPGLVHHGEPDAGQLHGDDLGQPRAQVGAVVVAVHTHQAAAPCLELVEQGHVHPVAGVDDHVGPLHRRPQFVGQVTGPLRHMGVGHEEQPQLRARRIRHFRSSLCLVSPLRHPGEDRASVCCRPRGGQHRQPVSVLHTVVPRTDPPGPQWTCRLVALLRVRINDLQQLSTRDKFGTRVACVRLCCRVT</sequence>
<protein>
    <submittedName>
        <fullName evidence="2">Uncharacterized protein</fullName>
    </submittedName>
</protein>
<comment type="caution">
    <text evidence="2">The sequence shown here is derived from an EMBL/GenBank/DDBJ whole genome shotgun (WGS) entry which is preliminary data.</text>
</comment>
<reference evidence="2" key="2">
    <citation type="submission" date="2020-09" db="EMBL/GenBank/DDBJ databases">
        <authorList>
            <person name="Sun Q."/>
            <person name="Zhou Y."/>
        </authorList>
    </citation>
    <scope>NUCLEOTIDE SEQUENCE</scope>
    <source>
        <strain evidence="2">CGMCC 4.5737</strain>
    </source>
</reference>
<evidence type="ECO:0000256" key="1">
    <source>
        <dbReference type="SAM" id="MobiDB-lite"/>
    </source>
</evidence>
<proteinExistence type="predicted"/>
<dbReference type="AlphaFoldDB" id="A0A8J3CL11"/>
<evidence type="ECO:0000313" key="2">
    <source>
        <dbReference type="EMBL" id="GGM80463.1"/>
    </source>
</evidence>
<gene>
    <name evidence="2" type="ORF">GCM10012275_58890</name>
</gene>
<feature type="region of interest" description="Disordered" evidence="1">
    <location>
        <begin position="1"/>
        <end position="32"/>
    </location>
</feature>
<name>A0A8J3CL11_9PSEU</name>
<evidence type="ECO:0000313" key="3">
    <source>
        <dbReference type="Proteomes" id="UP000637578"/>
    </source>
</evidence>
<accession>A0A8J3CL11</accession>
<dbReference type="EMBL" id="BMMK01000048">
    <property type="protein sequence ID" value="GGM80463.1"/>
    <property type="molecule type" value="Genomic_DNA"/>
</dbReference>
<dbReference type="Proteomes" id="UP000637578">
    <property type="component" value="Unassembled WGS sequence"/>
</dbReference>
<organism evidence="2 3">
    <name type="scientific">Longimycelium tulufanense</name>
    <dbReference type="NCBI Taxonomy" id="907463"/>
    <lineage>
        <taxon>Bacteria</taxon>
        <taxon>Bacillati</taxon>
        <taxon>Actinomycetota</taxon>
        <taxon>Actinomycetes</taxon>
        <taxon>Pseudonocardiales</taxon>
        <taxon>Pseudonocardiaceae</taxon>
        <taxon>Longimycelium</taxon>
    </lineage>
</organism>
<reference evidence="2" key="1">
    <citation type="journal article" date="2014" name="Int. J. Syst. Evol. Microbiol.">
        <title>Complete genome sequence of Corynebacterium casei LMG S-19264T (=DSM 44701T), isolated from a smear-ripened cheese.</title>
        <authorList>
            <consortium name="US DOE Joint Genome Institute (JGI-PGF)"/>
            <person name="Walter F."/>
            <person name="Albersmeier A."/>
            <person name="Kalinowski J."/>
            <person name="Ruckert C."/>
        </authorList>
    </citation>
    <scope>NUCLEOTIDE SEQUENCE</scope>
    <source>
        <strain evidence="2">CGMCC 4.5737</strain>
    </source>
</reference>
<keyword evidence="3" id="KW-1185">Reference proteome</keyword>